<dbReference type="Proteomes" id="UP000644610">
    <property type="component" value="Unassembled WGS sequence"/>
</dbReference>
<gene>
    <name evidence="1" type="ORF">Psi02_79960</name>
</gene>
<sequence>MPAARLPGGIDGHLTVQVGHLLAVSHDGKDAGGTRKANALQMTEILVDSL</sequence>
<comment type="caution">
    <text evidence="1">The sequence shown here is derived from an EMBL/GenBank/DDBJ whole genome shotgun (WGS) entry which is preliminary data.</text>
</comment>
<dbReference type="EMBL" id="BOOQ01000079">
    <property type="protein sequence ID" value="GII51572.1"/>
    <property type="molecule type" value="Genomic_DNA"/>
</dbReference>
<reference evidence="1" key="1">
    <citation type="submission" date="2021-01" db="EMBL/GenBank/DDBJ databases">
        <title>Whole genome shotgun sequence of Planotetraspora silvatica NBRC 100141.</title>
        <authorList>
            <person name="Komaki H."/>
            <person name="Tamura T."/>
        </authorList>
    </citation>
    <scope>NUCLEOTIDE SEQUENCE</scope>
    <source>
        <strain evidence="1">NBRC 100141</strain>
    </source>
</reference>
<proteinExistence type="predicted"/>
<evidence type="ECO:0000313" key="2">
    <source>
        <dbReference type="Proteomes" id="UP000644610"/>
    </source>
</evidence>
<protein>
    <submittedName>
        <fullName evidence="1">Uncharacterized protein</fullName>
    </submittedName>
</protein>
<name>A0A8J3UUG5_9ACTN</name>
<accession>A0A8J3UUG5</accession>
<organism evidence="1 2">
    <name type="scientific">Planotetraspora silvatica</name>
    <dbReference type="NCBI Taxonomy" id="234614"/>
    <lineage>
        <taxon>Bacteria</taxon>
        <taxon>Bacillati</taxon>
        <taxon>Actinomycetota</taxon>
        <taxon>Actinomycetes</taxon>
        <taxon>Streptosporangiales</taxon>
        <taxon>Streptosporangiaceae</taxon>
        <taxon>Planotetraspora</taxon>
    </lineage>
</organism>
<dbReference type="AlphaFoldDB" id="A0A8J3UUG5"/>
<keyword evidence="2" id="KW-1185">Reference proteome</keyword>
<evidence type="ECO:0000313" key="1">
    <source>
        <dbReference type="EMBL" id="GII51572.1"/>
    </source>
</evidence>